<dbReference type="AlphaFoldDB" id="A0A3M7RA22"/>
<comment type="caution">
    <text evidence="1">The sequence shown here is derived from an EMBL/GenBank/DDBJ whole genome shotgun (WGS) entry which is preliminary data.</text>
</comment>
<sequence length="228" mass="26490">MLLQDTILLCSRLQDELQHKPGDWQLVLRIILLRRSIYLDPSYRKTLIDLDWDAFMDAEITKVSQTRLNRCLVSHIGATKRHLIKEINKAVKRELKESCFSSKKLKEVIYFSKIATCIESLVSKDYLKDDVRAGRVPTRVTLFCKPTYASHECLRKPIAMVYEINFYASDVEISTNLVRNTSMEPEVHMEKERERRCGWSISSIDPSPIELSVVTQIEHVPESMDMVK</sequence>
<organism evidence="1 2">
    <name type="scientific">Brachionus plicatilis</name>
    <name type="common">Marine rotifer</name>
    <name type="synonym">Brachionus muelleri</name>
    <dbReference type="NCBI Taxonomy" id="10195"/>
    <lineage>
        <taxon>Eukaryota</taxon>
        <taxon>Metazoa</taxon>
        <taxon>Spiralia</taxon>
        <taxon>Gnathifera</taxon>
        <taxon>Rotifera</taxon>
        <taxon>Eurotatoria</taxon>
        <taxon>Monogononta</taxon>
        <taxon>Pseudotrocha</taxon>
        <taxon>Ploima</taxon>
        <taxon>Brachionidae</taxon>
        <taxon>Brachionus</taxon>
    </lineage>
</organism>
<protein>
    <submittedName>
        <fullName evidence="1">Uncharacterized protein</fullName>
    </submittedName>
</protein>
<reference evidence="1 2" key="1">
    <citation type="journal article" date="2018" name="Sci. Rep.">
        <title>Genomic signatures of local adaptation to the degree of environmental predictability in rotifers.</title>
        <authorList>
            <person name="Franch-Gras L."/>
            <person name="Hahn C."/>
            <person name="Garcia-Roger E.M."/>
            <person name="Carmona M.J."/>
            <person name="Serra M."/>
            <person name="Gomez A."/>
        </authorList>
    </citation>
    <scope>NUCLEOTIDE SEQUENCE [LARGE SCALE GENOMIC DNA]</scope>
    <source>
        <strain evidence="1">HYR1</strain>
    </source>
</reference>
<dbReference type="EMBL" id="REGN01003850">
    <property type="protein sequence ID" value="RNA20453.1"/>
    <property type="molecule type" value="Genomic_DNA"/>
</dbReference>
<gene>
    <name evidence="1" type="ORF">BpHYR1_037566</name>
</gene>
<evidence type="ECO:0000313" key="1">
    <source>
        <dbReference type="EMBL" id="RNA20453.1"/>
    </source>
</evidence>
<evidence type="ECO:0000313" key="2">
    <source>
        <dbReference type="Proteomes" id="UP000276133"/>
    </source>
</evidence>
<keyword evidence="2" id="KW-1185">Reference proteome</keyword>
<accession>A0A3M7RA22</accession>
<name>A0A3M7RA22_BRAPC</name>
<dbReference type="Proteomes" id="UP000276133">
    <property type="component" value="Unassembled WGS sequence"/>
</dbReference>
<proteinExistence type="predicted"/>